<evidence type="ECO:0000313" key="9">
    <source>
        <dbReference type="Proteomes" id="UP000663848"/>
    </source>
</evidence>
<evidence type="ECO:0000256" key="3">
    <source>
        <dbReference type="ARBA" id="ARBA00022692"/>
    </source>
</evidence>
<gene>
    <name evidence="8" type="ORF">QYT958_LOCUS26637</name>
</gene>
<keyword evidence="4 7" id="KW-1133">Transmembrane helix</keyword>
<feature type="transmembrane region" description="Helical" evidence="7">
    <location>
        <begin position="77"/>
        <end position="98"/>
    </location>
</feature>
<comment type="subcellular location">
    <subcellularLocation>
        <location evidence="1">Membrane</location>
        <topology evidence="1">Multi-pass membrane protein</topology>
    </subcellularLocation>
</comment>
<keyword evidence="2" id="KW-0813">Transport</keyword>
<dbReference type="GO" id="GO:0008506">
    <property type="term" value="F:sucrose:proton symporter activity"/>
    <property type="evidence" value="ECO:0007669"/>
    <property type="project" value="TreeGrafter"/>
</dbReference>
<dbReference type="PANTHER" id="PTHR19432">
    <property type="entry name" value="SUGAR TRANSPORTER"/>
    <property type="match status" value="1"/>
</dbReference>
<reference evidence="8" key="1">
    <citation type="submission" date="2021-02" db="EMBL/GenBank/DDBJ databases">
        <authorList>
            <person name="Nowell W R."/>
        </authorList>
    </citation>
    <scope>NUCLEOTIDE SEQUENCE</scope>
</reference>
<sequence>MERSHQIVAASLASSDPSNNAPVPTNAFEAELKQKAKLVQLGLMRRPEHEEPDDYEEKDKVTIKSMVVSMIRMPPRLWKLMICQVIGWVAYFATHLYFTDFVATAVYNGTFEHDDDAGFERYKKGVAMGCWGLGLYSASTAVYACK</sequence>
<keyword evidence="5 7" id="KW-0472">Membrane</keyword>
<evidence type="ECO:0000256" key="7">
    <source>
        <dbReference type="SAM" id="Phobius"/>
    </source>
</evidence>
<dbReference type="Proteomes" id="UP000663848">
    <property type="component" value="Unassembled WGS sequence"/>
</dbReference>
<dbReference type="PANTHER" id="PTHR19432:SF96">
    <property type="entry name" value="MAJOR FACILITATOR SUPERFAMILY (MFS) PROFILE DOMAIN-CONTAINING PROTEIN"/>
    <property type="match status" value="1"/>
</dbReference>
<keyword evidence="3 7" id="KW-0812">Transmembrane</keyword>
<evidence type="ECO:0000313" key="8">
    <source>
        <dbReference type="EMBL" id="CAF4843766.1"/>
    </source>
</evidence>
<accession>A0A821RTS5</accession>
<dbReference type="EMBL" id="CAJOBR010006428">
    <property type="protein sequence ID" value="CAF4843766.1"/>
    <property type="molecule type" value="Genomic_DNA"/>
</dbReference>
<dbReference type="GO" id="GO:0016020">
    <property type="term" value="C:membrane"/>
    <property type="evidence" value="ECO:0007669"/>
    <property type="project" value="UniProtKB-SubCell"/>
</dbReference>
<evidence type="ECO:0000256" key="2">
    <source>
        <dbReference type="ARBA" id="ARBA00022448"/>
    </source>
</evidence>
<feature type="region of interest" description="Disordered" evidence="6">
    <location>
        <begin position="1"/>
        <end position="24"/>
    </location>
</feature>
<comment type="caution">
    <text evidence="8">The sequence shown here is derived from an EMBL/GenBank/DDBJ whole genome shotgun (WGS) entry which is preliminary data.</text>
</comment>
<evidence type="ECO:0000256" key="1">
    <source>
        <dbReference type="ARBA" id="ARBA00004141"/>
    </source>
</evidence>
<proteinExistence type="predicted"/>
<evidence type="ECO:0000256" key="5">
    <source>
        <dbReference type="ARBA" id="ARBA00023136"/>
    </source>
</evidence>
<name>A0A821RTS5_9BILA</name>
<feature type="transmembrane region" description="Helical" evidence="7">
    <location>
        <begin position="126"/>
        <end position="145"/>
    </location>
</feature>
<evidence type="ECO:0000256" key="6">
    <source>
        <dbReference type="SAM" id="MobiDB-lite"/>
    </source>
</evidence>
<protein>
    <submittedName>
        <fullName evidence="8">Uncharacterized protein</fullName>
    </submittedName>
</protein>
<organism evidence="8 9">
    <name type="scientific">Rotaria socialis</name>
    <dbReference type="NCBI Taxonomy" id="392032"/>
    <lineage>
        <taxon>Eukaryota</taxon>
        <taxon>Metazoa</taxon>
        <taxon>Spiralia</taxon>
        <taxon>Gnathifera</taxon>
        <taxon>Rotifera</taxon>
        <taxon>Eurotatoria</taxon>
        <taxon>Bdelloidea</taxon>
        <taxon>Philodinida</taxon>
        <taxon>Philodinidae</taxon>
        <taxon>Rotaria</taxon>
    </lineage>
</organism>
<dbReference type="AlphaFoldDB" id="A0A821RTS5"/>
<evidence type="ECO:0000256" key="4">
    <source>
        <dbReference type="ARBA" id="ARBA00022989"/>
    </source>
</evidence>
<feature type="compositionally biased region" description="Polar residues" evidence="6">
    <location>
        <begin position="12"/>
        <end position="23"/>
    </location>
</feature>